<organism evidence="2 3">
    <name type="scientific">Hominiventricola filiformis</name>
    <dbReference type="NCBI Taxonomy" id="2885352"/>
    <lineage>
        <taxon>Bacteria</taxon>
        <taxon>Bacillati</taxon>
        <taxon>Bacillota</taxon>
        <taxon>Clostridia</taxon>
        <taxon>Lachnospirales</taxon>
        <taxon>Lachnospiraceae</taxon>
        <taxon>Hominiventricola</taxon>
    </lineage>
</organism>
<keyword evidence="2" id="KW-0012">Acyltransferase</keyword>
<dbReference type="AlphaFoldDB" id="A0AAE3ABR8"/>
<proteinExistence type="predicted"/>
<dbReference type="EC" id="2.3.1.-" evidence="2"/>
<comment type="caution">
    <text evidence="2">The sequence shown here is derived from an EMBL/GenBank/DDBJ whole genome shotgun (WGS) entry which is preliminary data.</text>
</comment>
<dbReference type="SUPFAM" id="SSF55729">
    <property type="entry name" value="Acyl-CoA N-acyltransferases (Nat)"/>
    <property type="match status" value="1"/>
</dbReference>
<sequence>MQVTIKKGVPERLEDYVDVMRDSALWDHYYVPDESLLRDTLAEGLRDGTVFIAETSSGEAAGLMICEWKGMFGLWPYLALLGVKKNYRGMGIGHQFLDTFEAIGRAMGVRNLFICVSGFNPRAKALYMSKGYKKVALISDLYKDGVNENVLMKKIGSS</sequence>
<keyword evidence="3" id="KW-1185">Reference proteome</keyword>
<accession>A0AAE3ABR8</accession>
<name>A0AAE3ABR8_9FIRM</name>
<dbReference type="Proteomes" id="UP001198220">
    <property type="component" value="Unassembled WGS sequence"/>
</dbReference>
<dbReference type="InterPro" id="IPR000182">
    <property type="entry name" value="GNAT_dom"/>
</dbReference>
<dbReference type="EMBL" id="JAJEPS010000022">
    <property type="protein sequence ID" value="MCC2127510.1"/>
    <property type="molecule type" value="Genomic_DNA"/>
</dbReference>
<protein>
    <submittedName>
        <fullName evidence="2">GNAT family N-acetyltransferase</fullName>
        <ecNumber evidence="2">2.3.1.-</ecNumber>
    </submittedName>
</protein>
<evidence type="ECO:0000313" key="2">
    <source>
        <dbReference type="EMBL" id="MCC2127510.1"/>
    </source>
</evidence>
<keyword evidence="2" id="KW-0808">Transferase</keyword>
<evidence type="ECO:0000259" key="1">
    <source>
        <dbReference type="PROSITE" id="PS51186"/>
    </source>
</evidence>
<dbReference type="RefSeq" id="WP_118771561.1">
    <property type="nucleotide sequence ID" value="NZ_JAJEPS010000022.1"/>
</dbReference>
<evidence type="ECO:0000313" key="3">
    <source>
        <dbReference type="Proteomes" id="UP001198220"/>
    </source>
</evidence>
<dbReference type="Gene3D" id="3.40.630.30">
    <property type="match status" value="1"/>
</dbReference>
<reference evidence="2 3" key="1">
    <citation type="submission" date="2021-10" db="EMBL/GenBank/DDBJ databases">
        <title>Anaerobic single-cell dispensing facilitates the cultivation of human gut bacteria.</title>
        <authorList>
            <person name="Afrizal A."/>
        </authorList>
    </citation>
    <scope>NUCLEOTIDE SEQUENCE [LARGE SCALE GENOMIC DNA]</scope>
    <source>
        <strain evidence="2 3">CLA-AA-H276</strain>
    </source>
</reference>
<gene>
    <name evidence="2" type="ORF">LKD36_15245</name>
</gene>
<dbReference type="GO" id="GO:0016747">
    <property type="term" value="F:acyltransferase activity, transferring groups other than amino-acyl groups"/>
    <property type="evidence" value="ECO:0007669"/>
    <property type="project" value="InterPro"/>
</dbReference>
<dbReference type="PROSITE" id="PS51186">
    <property type="entry name" value="GNAT"/>
    <property type="match status" value="1"/>
</dbReference>
<dbReference type="Pfam" id="PF00583">
    <property type="entry name" value="Acetyltransf_1"/>
    <property type="match status" value="1"/>
</dbReference>
<feature type="domain" description="N-acetyltransferase" evidence="1">
    <location>
        <begin position="3"/>
        <end position="157"/>
    </location>
</feature>
<dbReference type="CDD" id="cd04301">
    <property type="entry name" value="NAT_SF"/>
    <property type="match status" value="1"/>
</dbReference>
<dbReference type="InterPro" id="IPR016181">
    <property type="entry name" value="Acyl_CoA_acyltransferase"/>
</dbReference>